<evidence type="ECO:0000256" key="1">
    <source>
        <dbReference type="ARBA" id="ARBA00007092"/>
    </source>
</evidence>
<dbReference type="PROSITE" id="PS00726">
    <property type="entry name" value="AP_NUCLEASE_F1_1"/>
    <property type="match status" value="1"/>
</dbReference>
<evidence type="ECO:0000259" key="8">
    <source>
        <dbReference type="Pfam" id="PF03372"/>
    </source>
</evidence>
<feature type="compositionally biased region" description="Basic and acidic residues" evidence="7">
    <location>
        <begin position="527"/>
        <end position="538"/>
    </location>
</feature>
<dbReference type="InterPro" id="IPR005135">
    <property type="entry name" value="Endo/exonuclease/phosphatase"/>
</dbReference>
<evidence type="ECO:0000313" key="9">
    <source>
        <dbReference type="EMBL" id="CAJ1961081.1"/>
    </source>
</evidence>
<dbReference type="PANTHER" id="PTHR22748:SF4">
    <property type="entry name" value="DNA-(APURINIC OR APYRIMIDINIC SITE) ENDONUCLEASE 2"/>
    <property type="match status" value="1"/>
</dbReference>
<dbReference type="Pfam" id="PF03372">
    <property type="entry name" value="Exo_endo_phos"/>
    <property type="match status" value="1"/>
</dbReference>
<dbReference type="SUPFAM" id="SSF56219">
    <property type="entry name" value="DNase I-like"/>
    <property type="match status" value="1"/>
</dbReference>
<feature type="site" description="Important for catalytic activity" evidence="6">
    <location>
        <position position="381"/>
    </location>
</feature>
<dbReference type="GO" id="GO:0003677">
    <property type="term" value="F:DNA binding"/>
    <property type="evidence" value="ECO:0007669"/>
    <property type="project" value="InterPro"/>
</dbReference>
<dbReference type="InterPro" id="IPR020847">
    <property type="entry name" value="AP_endonuclease_F1_BS"/>
</dbReference>
<feature type="binding site" evidence="5">
    <location>
        <position position="50"/>
    </location>
    <ligand>
        <name>Mg(2+)</name>
        <dbReference type="ChEBI" id="CHEBI:18420"/>
        <label>1</label>
    </ligand>
</feature>
<evidence type="ECO:0000256" key="6">
    <source>
        <dbReference type="PIRSR" id="PIRSR604808-3"/>
    </source>
</evidence>
<dbReference type="GO" id="GO:0003906">
    <property type="term" value="F:DNA-(apurinic or apyrimidinic site) endonuclease activity"/>
    <property type="evidence" value="ECO:0007669"/>
    <property type="project" value="TreeGrafter"/>
</dbReference>
<organism evidence="9 10">
    <name type="scientific">Cylindrotheca closterium</name>
    <dbReference type="NCBI Taxonomy" id="2856"/>
    <lineage>
        <taxon>Eukaryota</taxon>
        <taxon>Sar</taxon>
        <taxon>Stramenopiles</taxon>
        <taxon>Ochrophyta</taxon>
        <taxon>Bacillariophyta</taxon>
        <taxon>Bacillariophyceae</taxon>
        <taxon>Bacillariophycidae</taxon>
        <taxon>Bacillariales</taxon>
        <taxon>Bacillariaceae</taxon>
        <taxon>Cylindrotheca</taxon>
    </lineage>
</organism>
<gene>
    <name evidence="9" type="ORF">CYCCA115_LOCUS19030</name>
</gene>
<dbReference type="PROSITE" id="PS51435">
    <property type="entry name" value="AP_NUCLEASE_F1_4"/>
    <property type="match status" value="1"/>
</dbReference>
<comment type="similarity">
    <text evidence="1">Belongs to the DNA repair enzymes AP/ExoA family.</text>
</comment>
<dbReference type="PANTHER" id="PTHR22748">
    <property type="entry name" value="AP ENDONUCLEASE"/>
    <property type="match status" value="1"/>
</dbReference>
<evidence type="ECO:0000256" key="5">
    <source>
        <dbReference type="PIRSR" id="PIRSR604808-2"/>
    </source>
</evidence>
<evidence type="ECO:0000313" key="10">
    <source>
        <dbReference type="Proteomes" id="UP001295423"/>
    </source>
</evidence>
<sequence length="555" mass="61720">MLILCWNVAGLSTTVHKINDLYGKGRKGKPSVVLSEYFGRHGADIVCVQEHKIPRSQLSSRSEPLGCSSIDNYESFWSCCTDTKKKGLNGVVTYVKNGVGVKSANSRPLGRADLDDQGRCVMTDHGKFVLFNVYVPASSGQPLSYKMKFLNALRREMQRQRNVGKEVILVGDLNISHAKLDKFWSDRVLFINDILRESAAGEPADFPKWKRQIACAWPKIQRALQTRTVVPTKTTNSQNNKTYDKYRMKVDVDGRTVYLGSHESDPRYCEYRYNLDSMSYVCEETDEVIPAEEENVVCVSTISELMGKLAGITWDEATQRQVGECSGASRMAPPRIWLNRVIQEDSMVDAMRQLYPSAAGRYTCWNQNTNRRYCNEGARIDYTLVDKSLFKYVKRGNAESLRVHPTGPDDPNSEEAAACVATANGGFQAVSFQGGGIVEASQDVLDTQFGEPHTGLVYTPPTFSDHIAISLLLDDECLAPSVVLDKSDPLTRTSQPHKSQKTIASFFASASSTSIKEKISSSGSRFRVGEPAKKESGIKRFFVQPSSSNSKKGKR</sequence>
<feature type="binding site" evidence="5">
    <location>
        <position position="172"/>
    </location>
    <ligand>
        <name>Mg(2+)</name>
        <dbReference type="ChEBI" id="CHEBI:18420"/>
        <label>1</label>
    </ligand>
</feature>
<evidence type="ECO:0000256" key="4">
    <source>
        <dbReference type="ARBA" id="ARBA00022842"/>
    </source>
</evidence>
<accession>A0AAD2G354</accession>
<keyword evidence="5" id="KW-0464">Manganese</keyword>
<feature type="binding site" evidence="5">
    <location>
        <position position="174"/>
    </location>
    <ligand>
        <name>Mg(2+)</name>
        <dbReference type="ChEBI" id="CHEBI:18420"/>
        <label>1</label>
    </ligand>
</feature>
<dbReference type="AlphaFoldDB" id="A0AAD2G354"/>
<dbReference type="InterPro" id="IPR036691">
    <property type="entry name" value="Endo/exonu/phosph_ase_sf"/>
</dbReference>
<dbReference type="EMBL" id="CAKOGP040002080">
    <property type="protein sequence ID" value="CAJ1961081.1"/>
    <property type="molecule type" value="Genomic_DNA"/>
</dbReference>
<keyword evidence="2 5" id="KW-0479">Metal-binding</keyword>
<dbReference type="Gene3D" id="3.60.10.10">
    <property type="entry name" value="Endonuclease/exonuclease/phosphatase"/>
    <property type="match status" value="1"/>
</dbReference>
<feature type="region of interest" description="Disordered" evidence="7">
    <location>
        <begin position="518"/>
        <end position="555"/>
    </location>
</feature>
<dbReference type="GO" id="GO:0008081">
    <property type="term" value="F:phosphoric diester hydrolase activity"/>
    <property type="evidence" value="ECO:0007669"/>
    <property type="project" value="TreeGrafter"/>
</dbReference>
<dbReference type="Proteomes" id="UP001295423">
    <property type="component" value="Unassembled WGS sequence"/>
</dbReference>
<proteinExistence type="inferred from homology"/>
<reference evidence="9" key="1">
    <citation type="submission" date="2023-08" db="EMBL/GenBank/DDBJ databases">
        <authorList>
            <person name="Audoor S."/>
            <person name="Bilcke G."/>
        </authorList>
    </citation>
    <scope>NUCLEOTIDE SEQUENCE</scope>
</reference>
<feature type="binding site" evidence="5">
    <location>
        <position position="7"/>
    </location>
    <ligand>
        <name>Mg(2+)</name>
        <dbReference type="ChEBI" id="CHEBI:18420"/>
        <label>1</label>
    </ligand>
</feature>
<dbReference type="GO" id="GO:0005634">
    <property type="term" value="C:nucleus"/>
    <property type="evidence" value="ECO:0007669"/>
    <property type="project" value="TreeGrafter"/>
</dbReference>
<comment type="cofactor">
    <cofactor evidence="5">
        <name>Mg(2+)</name>
        <dbReference type="ChEBI" id="CHEBI:18420"/>
    </cofactor>
    <cofactor evidence="5">
        <name>Mn(2+)</name>
        <dbReference type="ChEBI" id="CHEBI:29035"/>
    </cofactor>
    <text evidence="5">Probably binds two magnesium or manganese ions per subunit.</text>
</comment>
<dbReference type="InterPro" id="IPR004808">
    <property type="entry name" value="AP_endonuc_1"/>
</dbReference>
<evidence type="ECO:0000256" key="3">
    <source>
        <dbReference type="ARBA" id="ARBA00022801"/>
    </source>
</evidence>
<dbReference type="GO" id="GO:0046872">
    <property type="term" value="F:metal ion binding"/>
    <property type="evidence" value="ECO:0007669"/>
    <property type="project" value="UniProtKB-KW"/>
</dbReference>
<dbReference type="GO" id="GO:0008311">
    <property type="term" value="F:double-stranded DNA 3'-5' DNA exonuclease activity"/>
    <property type="evidence" value="ECO:0007669"/>
    <property type="project" value="TreeGrafter"/>
</dbReference>
<feature type="compositionally biased region" description="Polar residues" evidence="7">
    <location>
        <begin position="544"/>
        <end position="555"/>
    </location>
</feature>
<feature type="site" description="Transition state stabilizer" evidence="6">
    <location>
        <position position="174"/>
    </location>
</feature>
<keyword evidence="3" id="KW-0378">Hydrolase</keyword>
<dbReference type="GO" id="GO:0006284">
    <property type="term" value="P:base-excision repair"/>
    <property type="evidence" value="ECO:0007669"/>
    <property type="project" value="TreeGrafter"/>
</dbReference>
<protein>
    <recommendedName>
        <fullName evidence="8">Endonuclease/exonuclease/phosphatase domain-containing protein</fullName>
    </recommendedName>
</protein>
<comment type="caution">
    <text evidence="9">The sequence shown here is derived from an EMBL/GenBank/DDBJ whole genome shotgun (WGS) entry which is preliminary data.</text>
</comment>
<evidence type="ECO:0000256" key="2">
    <source>
        <dbReference type="ARBA" id="ARBA00022723"/>
    </source>
</evidence>
<name>A0AAD2G354_9STRA</name>
<keyword evidence="4 5" id="KW-0460">Magnesium</keyword>
<keyword evidence="10" id="KW-1185">Reference proteome</keyword>
<evidence type="ECO:0000256" key="7">
    <source>
        <dbReference type="SAM" id="MobiDB-lite"/>
    </source>
</evidence>
<feature type="domain" description="Endonuclease/exonuclease/phosphatase" evidence="8">
    <location>
        <begin position="6"/>
        <end position="186"/>
    </location>
</feature>